<dbReference type="InterPro" id="IPR027417">
    <property type="entry name" value="P-loop_NTPase"/>
</dbReference>
<dbReference type="Pfam" id="PF10431">
    <property type="entry name" value="ClpB_D2-small"/>
    <property type="match status" value="1"/>
</dbReference>
<feature type="compositionally biased region" description="Acidic residues" evidence="5">
    <location>
        <begin position="668"/>
        <end position="688"/>
    </location>
</feature>
<feature type="domain" description="AAA+ ATPase" evidence="6">
    <location>
        <begin position="43"/>
        <end position="196"/>
    </location>
</feature>
<dbReference type="SMART" id="SM01086">
    <property type="entry name" value="ClpB_D2-small"/>
    <property type="match status" value="1"/>
</dbReference>
<evidence type="ECO:0000256" key="2">
    <source>
        <dbReference type="ARBA" id="ARBA00022741"/>
    </source>
</evidence>
<dbReference type="InterPro" id="IPR001270">
    <property type="entry name" value="ClpA/B"/>
</dbReference>
<dbReference type="Gene3D" id="6.10.140.130">
    <property type="match status" value="1"/>
</dbReference>
<evidence type="ECO:0000256" key="1">
    <source>
        <dbReference type="ARBA" id="ARBA00022737"/>
    </source>
</evidence>
<dbReference type="InterPro" id="IPR050130">
    <property type="entry name" value="ClpA_ClpB"/>
</dbReference>
<evidence type="ECO:0000259" key="6">
    <source>
        <dbReference type="SMART" id="SM00382"/>
    </source>
</evidence>
<feature type="domain" description="AAA+ ATPase" evidence="6">
    <location>
        <begin position="384"/>
        <end position="538"/>
    </location>
</feature>
<keyword evidence="3" id="KW-0067">ATP-binding</keyword>
<organism evidence="8 9">
    <name type="scientific">Citrullus colocynthis</name>
    <name type="common">colocynth</name>
    <dbReference type="NCBI Taxonomy" id="252529"/>
    <lineage>
        <taxon>Eukaryota</taxon>
        <taxon>Viridiplantae</taxon>
        <taxon>Streptophyta</taxon>
        <taxon>Embryophyta</taxon>
        <taxon>Tracheophyta</taxon>
        <taxon>Spermatophyta</taxon>
        <taxon>Magnoliopsida</taxon>
        <taxon>eudicotyledons</taxon>
        <taxon>Gunneridae</taxon>
        <taxon>Pentapetalae</taxon>
        <taxon>rosids</taxon>
        <taxon>fabids</taxon>
        <taxon>Cucurbitales</taxon>
        <taxon>Cucurbitaceae</taxon>
        <taxon>Benincaseae</taxon>
        <taxon>Citrullus</taxon>
    </lineage>
</organism>
<keyword evidence="4" id="KW-0175">Coiled coil</keyword>
<dbReference type="Gene3D" id="3.40.50.300">
    <property type="entry name" value="P-loop containing nucleotide triphosphate hydrolases"/>
    <property type="match status" value="2"/>
</dbReference>
<dbReference type="Gene3D" id="1.10.8.60">
    <property type="match status" value="1"/>
</dbReference>
<name>A0ABP0ZBC9_9ROSI</name>
<dbReference type="InterPro" id="IPR003959">
    <property type="entry name" value="ATPase_AAA_core"/>
</dbReference>
<evidence type="ECO:0000313" key="9">
    <source>
        <dbReference type="Proteomes" id="UP001642487"/>
    </source>
</evidence>
<keyword evidence="2" id="KW-0547">Nucleotide-binding</keyword>
<evidence type="ECO:0000256" key="3">
    <source>
        <dbReference type="ARBA" id="ARBA00022840"/>
    </source>
</evidence>
<accession>A0ABP0ZBC9</accession>
<dbReference type="Pfam" id="PF00004">
    <property type="entry name" value="AAA"/>
    <property type="match status" value="1"/>
</dbReference>
<proteinExistence type="predicted"/>
<evidence type="ECO:0000256" key="5">
    <source>
        <dbReference type="SAM" id="MobiDB-lite"/>
    </source>
</evidence>
<dbReference type="InterPro" id="IPR003593">
    <property type="entry name" value="AAA+_ATPase"/>
</dbReference>
<dbReference type="CDD" id="cd19499">
    <property type="entry name" value="RecA-like_ClpB_Hsp104-like"/>
    <property type="match status" value="1"/>
</dbReference>
<evidence type="ECO:0000259" key="7">
    <source>
        <dbReference type="SMART" id="SM01086"/>
    </source>
</evidence>
<keyword evidence="9" id="KW-1185">Reference proteome</keyword>
<sequence length="688" mass="77471">MAKSALETYRHDLVDKAENQKLDPVFGRHQEIRRLLTIICRKTKSNPMLIGEPSVGKTAVVEGLAQKIAAGNVPSKLSGARILELDMGALIAGTEYRGQFEERLKNVMKEVQDSEGKVVVFVDEIHLVVRNGGTAADILKPALGRGNFRCIGATTLKEYKRVLKERDENHHALKIKDTALVAAAKLSHRYITGRQLPDKAIDLVDEASACLRVQLDTQPEEILELESKRAKLEVEAKQELDDLNIELQPLLTKHRKQKSEMDKLMKLKQKKEEILIQIEAAQKRQDLIRIADIRRQKLEEVELKIDEVEWRIKKQSFIVKDTVGPEEIADEVSRWTGVPVSRLIGKEKEWVMGLAGRLQKRVIGQNEAVNSIAEAAGLVRSNQPNGSFLFLGPYGVGKTELAKAMAHELFNDENRMVRIDMSEYMEKHSVSKFIGAPPGYIGYYEGGQLTEPVSQRPYCVVLLDEVEKAHVDVLNILLQVLDDGRLTDGQGSTVDFRNTVVIMTSNLGAGHLLAEKYCPKHVARDRVLRKVKEHFKPEFVNRLDEILIFRPLSKDQQRRITKSMMQDVTRRLPEKGIAMAVTEAALYFVYGARPIRRWLEKKVVTQLSKMLIKEEIGEESTVYVDAGDGGKDLEYKVEKNNGLINGIKDGRYEILIQIPCVGKNKGDESEEDEGGENGEDVETTSDSD</sequence>
<feature type="region of interest" description="Disordered" evidence="5">
    <location>
        <begin position="663"/>
        <end position="688"/>
    </location>
</feature>
<evidence type="ECO:0000313" key="8">
    <source>
        <dbReference type="EMBL" id="CAK9330074.1"/>
    </source>
</evidence>
<feature type="coiled-coil region" evidence="4">
    <location>
        <begin position="222"/>
        <end position="284"/>
    </location>
</feature>
<dbReference type="PANTHER" id="PTHR11638">
    <property type="entry name" value="ATP-DEPENDENT CLP PROTEASE"/>
    <property type="match status" value="1"/>
</dbReference>
<dbReference type="SUPFAM" id="SSF52540">
    <property type="entry name" value="P-loop containing nucleoside triphosphate hydrolases"/>
    <property type="match status" value="2"/>
</dbReference>
<dbReference type="PRINTS" id="PR00300">
    <property type="entry name" value="CLPPROTEASEA"/>
</dbReference>
<dbReference type="InterPro" id="IPR019489">
    <property type="entry name" value="Clp_ATPase_C"/>
</dbReference>
<dbReference type="PANTHER" id="PTHR11638:SF18">
    <property type="entry name" value="HEAT SHOCK PROTEIN 104"/>
    <property type="match status" value="1"/>
</dbReference>
<reference evidence="8 9" key="1">
    <citation type="submission" date="2024-03" db="EMBL/GenBank/DDBJ databases">
        <authorList>
            <person name="Gkanogiannis A."/>
            <person name="Becerra Lopez-Lavalle L."/>
        </authorList>
    </citation>
    <scope>NUCLEOTIDE SEQUENCE [LARGE SCALE GENOMIC DNA]</scope>
</reference>
<dbReference type="Pfam" id="PF07724">
    <property type="entry name" value="AAA_2"/>
    <property type="match status" value="1"/>
</dbReference>
<dbReference type="SMART" id="SM00382">
    <property type="entry name" value="AAA"/>
    <property type="match status" value="2"/>
</dbReference>
<feature type="domain" description="Clp ATPase C-terminal" evidence="7">
    <location>
        <begin position="552"/>
        <end position="633"/>
    </location>
</feature>
<dbReference type="CDD" id="cd00009">
    <property type="entry name" value="AAA"/>
    <property type="match status" value="1"/>
</dbReference>
<protein>
    <submittedName>
        <fullName evidence="8">Uncharacterized protein</fullName>
    </submittedName>
</protein>
<dbReference type="EMBL" id="OZ021743">
    <property type="protein sequence ID" value="CAK9330074.1"/>
    <property type="molecule type" value="Genomic_DNA"/>
</dbReference>
<gene>
    <name evidence="8" type="ORF">CITCOLO1_LOCUS22557</name>
</gene>
<evidence type="ECO:0000256" key="4">
    <source>
        <dbReference type="SAM" id="Coils"/>
    </source>
</evidence>
<dbReference type="Pfam" id="PF17871">
    <property type="entry name" value="AAA_lid_9"/>
    <property type="match status" value="1"/>
</dbReference>
<dbReference type="InterPro" id="IPR041546">
    <property type="entry name" value="ClpA/ClpB_AAA_lid"/>
</dbReference>
<dbReference type="Proteomes" id="UP001642487">
    <property type="component" value="Chromosome 9"/>
</dbReference>
<keyword evidence="1" id="KW-0677">Repeat</keyword>